<dbReference type="GO" id="GO:0000166">
    <property type="term" value="F:nucleotide binding"/>
    <property type="evidence" value="ECO:0007669"/>
    <property type="project" value="InterPro"/>
</dbReference>
<evidence type="ECO:0000256" key="1">
    <source>
        <dbReference type="ARBA" id="ARBA00023002"/>
    </source>
</evidence>
<protein>
    <recommendedName>
        <fullName evidence="2">Gfo/Idh/MocA-like oxidoreductase N-terminal domain-containing protein</fullName>
    </recommendedName>
</protein>
<dbReference type="PANTHER" id="PTHR43818">
    <property type="entry name" value="BCDNA.GH03377"/>
    <property type="match status" value="1"/>
</dbReference>
<accession>A0A382FZ74</accession>
<gene>
    <name evidence="3" type="ORF">METZ01_LOCUS220709</name>
</gene>
<dbReference type="InterPro" id="IPR050463">
    <property type="entry name" value="Gfo/Idh/MocA_oxidrdct_glycsds"/>
</dbReference>
<dbReference type="InterPro" id="IPR036291">
    <property type="entry name" value="NAD(P)-bd_dom_sf"/>
</dbReference>
<dbReference type="InterPro" id="IPR000683">
    <property type="entry name" value="Gfo/Idh/MocA-like_OxRdtase_N"/>
</dbReference>
<sequence length="378" mass="40761">MQEQETPDVNSDKPAYRVGLIGCGRKGHGHARGYVGNPHTELVAAADSDTDNLDIFTQRFGVTGYADYHEMLSSERLDIAAPILPVQPNPQVVVDCAGAGVRAIYCEKPMAVTLAESDEMVEACRSRGIHLAAGDAYRNMPHHWKVKALIDAGELGDVQTINLYQGTGEISGGGCQGLSVLRLFADDADVDWVTGWCSGDPASDHDQGMGGHIRFANGIDASISHKRSALEGIEVVCSKAVYHTNWGSGHLWRGEANGPLAEDESVFEEFGGTAGWMEPSGSRQRGGMESIVDALDHNKEPRCSGDNMRKVLEIAVGLRESHRQGFAPIRFPIEDRSLGIVPNESRLLNKKQVMGEERYAKQIQSAASQPIGGAQVDG</sequence>
<name>A0A382FZ74_9ZZZZ</name>
<feature type="domain" description="Gfo/Idh/MocA-like oxidoreductase N-terminal" evidence="2">
    <location>
        <begin position="17"/>
        <end position="131"/>
    </location>
</feature>
<evidence type="ECO:0000313" key="3">
    <source>
        <dbReference type="EMBL" id="SVB67855.1"/>
    </source>
</evidence>
<dbReference type="SUPFAM" id="SSF55347">
    <property type="entry name" value="Glyceraldehyde-3-phosphate dehydrogenase-like, C-terminal domain"/>
    <property type="match status" value="1"/>
</dbReference>
<dbReference type="AlphaFoldDB" id="A0A382FZ74"/>
<dbReference type="Gene3D" id="3.30.360.10">
    <property type="entry name" value="Dihydrodipicolinate Reductase, domain 2"/>
    <property type="match status" value="1"/>
</dbReference>
<keyword evidence="1" id="KW-0560">Oxidoreductase</keyword>
<dbReference type="PANTHER" id="PTHR43818:SF11">
    <property type="entry name" value="BCDNA.GH03377"/>
    <property type="match status" value="1"/>
</dbReference>
<organism evidence="3">
    <name type="scientific">marine metagenome</name>
    <dbReference type="NCBI Taxonomy" id="408172"/>
    <lineage>
        <taxon>unclassified sequences</taxon>
        <taxon>metagenomes</taxon>
        <taxon>ecological metagenomes</taxon>
    </lineage>
</organism>
<dbReference type="Gene3D" id="3.40.50.720">
    <property type="entry name" value="NAD(P)-binding Rossmann-like Domain"/>
    <property type="match status" value="1"/>
</dbReference>
<dbReference type="SUPFAM" id="SSF51735">
    <property type="entry name" value="NAD(P)-binding Rossmann-fold domains"/>
    <property type="match status" value="1"/>
</dbReference>
<dbReference type="Pfam" id="PF01408">
    <property type="entry name" value="GFO_IDH_MocA"/>
    <property type="match status" value="1"/>
</dbReference>
<evidence type="ECO:0000259" key="2">
    <source>
        <dbReference type="Pfam" id="PF01408"/>
    </source>
</evidence>
<dbReference type="EMBL" id="UINC01052478">
    <property type="protein sequence ID" value="SVB67855.1"/>
    <property type="molecule type" value="Genomic_DNA"/>
</dbReference>
<proteinExistence type="predicted"/>
<reference evidence="3" key="1">
    <citation type="submission" date="2018-05" db="EMBL/GenBank/DDBJ databases">
        <authorList>
            <person name="Lanie J.A."/>
            <person name="Ng W.-L."/>
            <person name="Kazmierczak K.M."/>
            <person name="Andrzejewski T.M."/>
            <person name="Davidsen T.M."/>
            <person name="Wayne K.J."/>
            <person name="Tettelin H."/>
            <person name="Glass J.I."/>
            <person name="Rusch D."/>
            <person name="Podicherti R."/>
            <person name="Tsui H.-C.T."/>
            <person name="Winkler M.E."/>
        </authorList>
    </citation>
    <scope>NUCLEOTIDE SEQUENCE</scope>
</reference>
<dbReference type="GO" id="GO:0016491">
    <property type="term" value="F:oxidoreductase activity"/>
    <property type="evidence" value="ECO:0007669"/>
    <property type="project" value="UniProtKB-KW"/>
</dbReference>